<dbReference type="PANTHER" id="PTHR12976">
    <property type="entry name" value="RETINAL ROD RHODOPSIN-SENSITIVE CGMP 3',5'-CYCLIC PHOSPHODIESTERASE DELTA-SUBUNIT"/>
    <property type="match status" value="1"/>
</dbReference>
<reference evidence="10" key="1">
    <citation type="submission" date="2016-11" db="UniProtKB">
        <authorList>
            <consortium name="WormBaseParasite"/>
        </authorList>
    </citation>
    <scope>IDENTIFICATION</scope>
</reference>
<feature type="transmembrane region" description="Helical" evidence="7">
    <location>
        <begin position="1242"/>
        <end position="1264"/>
    </location>
</feature>
<dbReference type="CDD" id="cd00054">
    <property type="entry name" value="EGF_CA"/>
    <property type="match status" value="2"/>
</dbReference>
<feature type="disulfide bond" evidence="6">
    <location>
        <begin position="785"/>
        <end position="794"/>
    </location>
</feature>
<feature type="disulfide bond" evidence="6">
    <location>
        <begin position="454"/>
        <end position="463"/>
    </location>
</feature>
<keyword evidence="5" id="KW-0325">Glycoprotein</keyword>
<dbReference type="SMART" id="SM00179">
    <property type="entry name" value="EGF_CA"/>
    <property type="match status" value="3"/>
</dbReference>
<feature type="transmembrane region" description="Helical" evidence="7">
    <location>
        <begin position="1209"/>
        <end position="1230"/>
    </location>
</feature>
<dbReference type="PROSITE" id="PS50026">
    <property type="entry name" value="EGF_3"/>
    <property type="match status" value="4"/>
</dbReference>
<feature type="transmembrane region" description="Helical" evidence="7">
    <location>
        <begin position="1474"/>
        <end position="1496"/>
    </location>
</feature>
<dbReference type="PROSITE" id="PS00010">
    <property type="entry name" value="ASX_HYDROXYL"/>
    <property type="match status" value="1"/>
</dbReference>
<dbReference type="SUPFAM" id="SSF57196">
    <property type="entry name" value="EGF/Laminin"/>
    <property type="match status" value="2"/>
</dbReference>
<feature type="transmembrane region" description="Helical" evidence="7">
    <location>
        <begin position="1503"/>
        <end position="1524"/>
    </location>
</feature>
<evidence type="ECO:0000256" key="7">
    <source>
        <dbReference type="SAM" id="Phobius"/>
    </source>
</evidence>
<dbReference type="InterPro" id="IPR008015">
    <property type="entry name" value="PDED_dom"/>
</dbReference>
<dbReference type="PROSITE" id="PS01186">
    <property type="entry name" value="EGF_2"/>
    <property type="match status" value="4"/>
</dbReference>
<feature type="transmembrane region" description="Helical" evidence="7">
    <location>
        <begin position="1530"/>
        <end position="1549"/>
    </location>
</feature>
<feature type="domain" description="EGF-like" evidence="8">
    <location>
        <begin position="378"/>
        <end position="414"/>
    </location>
</feature>
<dbReference type="PANTHER" id="PTHR12976:SF0">
    <property type="entry name" value="RETINAL ROD RHODOPSIN-SENSITIVE CGMP 3',5'-CYCLIC PHOSPHODIESTERASE SUBUNIT DELTA"/>
    <property type="match status" value="1"/>
</dbReference>
<keyword evidence="7" id="KW-0472">Membrane</keyword>
<name>A0A1I8HDW2_9PLAT</name>
<accession>A0A1I8HDW2</accession>
<proteinExistence type="inferred from homology"/>
<dbReference type="InterPro" id="IPR037036">
    <property type="entry name" value="PDED_dom_sf"/>
</dbReference>
<protein>
    <submittedName>
        <fullName evidence="10">Delta-like protein</fullName>
    </submittedName>
</protein>
<dbReference type="InterPro" id="IPR000742">
    <property type="entry name" value="EGF"/>
</dbReference>
<keyword evidence="4 6" id="KW-1015">Disulfide bond</keyword>
<feature type="transmembrane region" description="Helical" evidence="7">
    <location>
        <begin position="171"/>
        <end position="192"/>
    </location>
</feature>
<dbReference type="Proteomes" id="UP000095280">
    <property type="component" value="Unplaced"/>
</dbReference>
<dbReference type="SUPFAM" id="SSF81296">
    <property type="entry name" value="E set domains"/>
    <property type="match status" value="1"/>
</dbReference>
<dbReference type="SMART" id="SM00181">
    <property type="entry name" value="EGF"/>
    <property type="match status" value="4"/>
</dbReference>
<dbReference type="GO" id="GO:0005509">
    <property type="term" value="F:calcium ion binding"/>
    <property type="evidence" value="ECO:0007669"/>
    <property type="project" value="InterPro"/>
</dbReference>
<keyword evidence="2" id="KW-0732">Signal</keyword>
<feature type="disulfide bond" evidence="6">
    <location>
        <begin position="404"/>
        <end position="413"/>
    </location>
</feature>
<dbReference type="Gene3D" id="2.10.25.10">
    <property type="entry name" value="Laminin"/>
    <property type="match status" value="3"/>
</dbReference>
<dbReference type="Gene3D" id="2.70.50.40">
    <property type="entry name" value="GMP phosphodiesterase, delta subunit"/>
    <property type="match status" value="1"/>
</dbReference>
<comment type="caution">
    <text evidence="6">Lacks conserved residue(s) required for the propagation of feature annotation.</text>
</comment>
<keyword evidence="7" id="KW-0812">Transmembrane</keyword>
<dbReference type="SUPFAM" id="SSF49899">
    <property type="entry name" value="Concanavalin A-like lectins/glucanases"/>
    <property type="match status" value="1"/>
</dbReference>
<evidence type="ECO:0000256" key="6">
    <source>
        <dbReference type="PROSITE-ProRule" id="PRU00076"/>
    </source>
</evidence>
<feature type="disulfide bond" evidence="6">
    <location>
        <begin position="470"/>
        <end position="480"/>
    </location>
</feature>
<dbReference type="Pfam" id="PF05351">
    <property type="entry name" value="GMP_PDE_delta"/>
    <property type="match status" value="1"/>
</dbReference>
<comment type="similarity">
    <text evidence="1">Belongs to the PDE6D/unc-119 family.</text>
</comment>
<dbReference type="InterPro" id="IPR018097">
    <property type="entry name" value="EGF_Ca-bd_CS"/>
</dbReference>
<evidence type="ECO:0000256" key="3">
    <source>
        <dbReference type="ARBA" id="ARBA00022737"/>
    </source>
</evidence>
<keyword evidence="9" id="KW-1185">Reference proteome</keyword>
<evidence type="ECO:0000256" key="2">
    <source>
        <dbReference type="ARBA" id="ARBA00022729"/>
    </source>
</evidence>
<evidence type="ECO:0000256" key="5">
    <source>
        <dbReference type="ARBA" id="ARBA00023180"/>
    </source>
</evidence>
<keyword evidence="7" id="KW-1133">Transmembrane helix</keyword>
<evidence type="ECO:0000313" key="10">
    <source>
        <dbReference type="WBParaSite" id="maker-uti_cns_0005719-snap-gene-0.2-mRNA-1"/>
    </source>
</evidence>
<feature type="disulfide bond" evidence="6">
    <location>
        <begin position="435"/>
        <end position="452"/>
    </location>
</feature>
<evidence type="ECO:0000313" key="9">
    <source>
        <dbReference type="Proteomes" id="UP000095280"/>
    </source>
</evidence>
<dbReference type="GO" id="GO:0005737">
    <property type="term" value="C:cytoplasm"/>
    <property type="evidence" value="ECO:0007669"/>
    <property type="project" value="TreeGrafter"/>
</dbReference>
<dbReference type="InterPro" id="IPR001881">
    <property type="entry name" value="EGF-like_Ca-bd_dom"/>
</dbReference>
<dbReference type="InterPro" id="IPR013320">
    <property type="entry name" value="ConA-like_dom_sf"/>
</dbReference>
<evidence type="ECO:0000256" key="4">
    <source>
        <dbReference type="ARBA" id="ARBA00023157"/>
    </source>
</evidence>
<feature type="disulfide bond" evidence="6">
    <location>
        <begin position="491"/>
        <end position="500"/>
    </location>
</feature>
<dbReference type="PROSITE" id="PS00022">
    <property type="entry name" value="EGF_1"/>
    <property type="match status" value="3"/>
</dbReference>
<dbReference type="WBParaSite" id="maker-uti_cns_0005719-snap-gene-0.2-mRNA-1">
    <property type="protein sequence ID" value="maker-uti_cns_0005719-snap-gene-0.2-mRNA-1"/>
    <property type="gene ID" value="maker-uti_cns_0005719-snap-gene-0.2"/>
</dbReference>
<sequence>FQTMPSKSDDILKGFKLNWMNLRDGESGKIMWQGSEDLSLPDSEHEARVPKRILKCKSVSRELNFTSQEQMENFRLEQKIYFKGTVIEEWNFEFGFVIPGSTNTWQSIIEAAPESQMMSASALSGNVLIETLFFDEDLLVSKSRVRVFYQGARGARRFRSGNTNRKSASMLVWLLFFTALTASTATAAAFAAPHDKDAIMVAMDNDTSLKFTACQSSRNRGLGLSLLTAPTLGRAAFSVAWQPVSTADGDGHTVLFSQPQLGRVQACELRTAGRASNPVGDLQLSTLVSGRGDNILIKVEVSRAVNASLGEGVCRFETSPGADSDGLADGSAHLLAVSAFDGCVRDEAGGGRHCFNNWSASGCAGYSQQLGALSRVRRATTCTPTDCKNGGICNNITASPPCICPLPYIPPYCSTASNYCSQLQPDLNITSLPVCINGTCLGVSLEPPYFNCSCSPGFEGVRCDKDINECSSKPCVNGICRDLLNNYSCSCYQGWEGRNCSVDIDDCNSSVCSVRDRCVDSNSTAIDFCARRSCPNGSACVNLTPRTFECRAAATFSYSQASPSPSSSAWRLSPSDSLDEPLTAIVGLVRTRQALSSASNSSSDGSGRAPTLLSIRRADRLLSIALTPTGQLTASLDNRTATTVASLATGEFYRFNVTTEPNNPLELQVTSLSNDSKLWLAESSESLPNASLTLDSVAIATVGDGFKGCLDEVRLNGRLLPLSDWSQPAGEPGFVRYVDWPANGSAPQPPLIGCHGDPVCELKPLTACLNSGRCVDLWNYRECVCRPGFSGAACGSADCSVVPCAPAVAGVSTPVVVALSVLALLLVVVIIAVVLIKLARNRRSETGQYRPSKEETNHESLMSASSLRLVALRDALEALSSPMRSEASMRSDSAALRARSADSSWVRSSSSSVVNMLSLRSADMACSRASSRWRCSSSTCDCDWGVHISIDAYLRIATCSNCCWYFFTVLSASARARLALSRATSSSLMSCSSFFFWRCTSALPLASASTVAAIESMARWWFFLVLSNSSSFSAMRRSMSWRTWASSSWVRATLASSWARCNVEIFVGEKCEATITPECLWNQAHLLKRRLGLLKGGLQLFLLHLQAATGLVHLVHVAATFAQLLSKVADLIGKTLVFSPNRLGLVAGLLQLSLQLEDLGGIAAGFPLRRFQIDWALWYFCCHSARASRVERSRSTVASSSSACRRLRAFSTCASLALALSISSCGLAKLGLQAAFQLLDLLAAAAAAALVLGAPLLSLALGLGQLTLQVGLGLLLLLQLLPDLVQVGVQVAHVRAQLGLQPALVFQVAPGLLQLLGELLLGLAQLAELGLGLLQLAAEFAALLRGAVLLRLQVADLSGGLVEAGLQVAQLAVQGLGVLLGVSLGLADVLQLGLLDASLQLLDLALQLGDDALLILDLVVQAAQLGVLPLDLLLHVALHPLQVLDGLLSHLQVAFDLALRLLNVGADLLLPLQLLLHLIQVLLQLLLQLVQVLHLLLLGGQSLLGLLDGLLVGLLLLLQLGYGLVLAGHVILQAADLVLFALLLLLGLLQLLDLRLIVGLLLDEILDLLLGVGQGVLLSLQLQEDVVLLLKQSHVLLLELFLQLLHLLVVLLELGELLGGLLHLLLLAGNVEHRLHLEVQAPPLPVLQLQMLAHVALDDAEGGALVLQLLVLLAHHVAADLGLEQCDDAAQLLVADVLELGQHTGLEENLGVAKAVLLLVQLHGLQDLATDGLAIDEALRDDVGGQDGVSGWNLMFIPMTKALIDTDALEHTVAVQLVQHEVSVDNAGLLELVRHDATNEVGRDLHTIRRREEQSNQVLLASAEHTDDSLVQRVLVALQPAGDIVADRAGVVVQLKVRLGLSRLRRLRLAEVRRLAKVVVVQLVFEGGVRGLGEHALFLKDGQDAHGFLNQLDAGGKIHAEVDEFPVDGLFLVLLLLQHEHVVVEELLQPLVGVVDADLLEAVEVEDLKAGNVQHTDEVLTLGLGVQGLVDAVDQPGEHAAVQRLGQGIHGERHLLQALALGHVVVADLHLGLEDRLQQVLGVHAQQEGHLLSLGGAVGFGLLLARSLLEFHLAHALSEMAKACGGISVFRLPLYFITTLLPSFSSGHQQTFLESKVALPISFSRAFRSTPRYLKSGSLGLGFQQGRAALDMQTWKLLIYHKPTELQRLAAQTALGEMSGQLCEMAATREARGSVGSFKHIEQVAL</sequence>
<dbReference type="FunFam" id="2.10.25.10:FF:000472">
    <property type="entry name" value="Uncharacterized protein, isoform A"/>
    <property type="match status" value="1"/>
</dbReference>
<evidence type="ECO:0000256" key="1">
    <source>
        <dbReference type="ARBA" id="ARBA00008102"/>
    </source>
</evidence>
<feature type="domain" description="EGF-like" evidence="8">
    <location>
        <begin position="756"/>
        <end position="795"/>
    </location>
</feature>
<feature type="domain" description="EGF-like" evidence="8">
    <location>
        <begin position="426"/>
        <end position="464"/>
    </location>
</feature>
<dbReference type="InterPro" id="IPR014756">
    <property type="entry name" value="Ig_E-set"/>
</dbReference>
<keyword evidence="3" id="KW-0677">Repeat</keyword>
<evidence type="ECO:0000259" key="8">
    <source>
        <dbReference type="PROSITE" id="PS50026"/>
    </source>
</evidence>
<organism evidence="9 10">
    <name type="scientific">Macrostomum lignano</name>
    <dbReference type="NCBI Taxonomy" id="282301"/>
    <lineage>
        <taxon>Eukaryota</taxon>
        <taxon>Metazoa</taxon>
        <taxon>Spiralia</taxon>
        <taxon>Lophotrochozoa</taxon>
        <taxon>Platyhelminthes</taxon>
        <taxon>Rhabditophora</taxon>
        <taxon>Macrostomorpha</taxon>
        <taxon>Macrostomida</taxon>
        <taxon>Macrostomidae</taxon>
        <taxon>Macrostomum</taxon>
    </lineage>
</organism>
<feature type="transmembrane region" description="Helical" evidence="7">
    <location>
        <begin position="815"/>
        <end position="836"/>
    </location>
</feature>
<keyword evidence="6" id="KW-0245">EGF-like domain</keyword>
<feature type="domain" description="EGF-like" evidence="8">
    <location>
        <begin position="466"/>
        <end position="501"/>
    </location>
</feature>
<dbReference type="PROSITE" id="PS01187">
    <property type="entry name" value="EGF_CA"/>
    <property type="match status" value="1"/>
</dbReference>
<dbReference type="InterPro" id="IPR000152">
    <property type="entry name" value="EGF-type_Asp/Asn_hydroxyl_site"/>
</dbReference>